<dbReference type="EC" id="3.1.3.12" evidence="3"/>
<dbReference type="Proteomes" id="UP000194464">
    <property type="component" value="Unassembled WGS sequence"/>
</dbReference>
<evidence type="ECO:0000256" key="1">
    <source>
        <dbReference type="ARBA" id="ARBA00022801"/>
    </source>
</evidence>
<gene>
    <name evidence="4" type="ORF">SAMN06295909_3286</name>
</gene>
<dbReference type="Gene3D" id="3.30.70.1020">
    <property type="entry name" value="Trehalose-6-phosphate phosphatase related protein, domain 2"/>
    <property type="match status" value="1"/>
</dbReference>
<keyword evidence="5" id="KW-1185">Reference proteome</keyword>
<dbReference type="NCBIfam" id="TIGR00685">
    <property type="entry name" value="T6PP"/>
    <property type="match status" value="1"/>
</dbReference>
<reference evidence="4 5" key="1">
    <citation type="submission" date="2017-04" db="EMBL/GenBank/DDBJ databases">
        <authorList>
            <person name="Varghese N."/>
            <person name="Submissions S."/>
        </authorList>
    </citation>
    <scope>NUCLEOTIDE SEQUENCE [LARGE SCALE GENOMIC DNA]</scope>
    <source>
        <strain evidence="4 5">VKM Ac-1784</strain>
    </source>
</reference>
<comment type="function">
    <text evidence="2 3">Removes the phosphate from trehalose 6-phosphate to produce free trehalose.</text>
</comment>
<keyword evidence="3" id="KW-0479">Metal-binding</keyword>
<accession>A0ABY1RI23</accession>
<dbReference type="Pfam" id="PF02358">
    <property type="entry name" value="Trehalose_PPase"/>
    <property type="match status" value="1"/>
</dbReference>
<evidence type="ECO:0000256" key="2">
    <source>
        <dbReference type="ARBA" id="ARBA00024179"/>
    </source>
</evidence>
<protein>
    <recommendedName>
        <fullName evidence="3">Trehalose 6-phosphate phosphatase</fullName>
        <ecNumber evidence="3">3.1.3.12</ecNumber>
    </recommendedName>
</protein>
<dbReference type="EMBL" id="FXWJ01000005">
    <property type="protein sequence ID" value="SMQ73313.1"/>
    <property type="molecule type" value="Genomic_DNA"/>
</dbReference>
<dbReference type="RefSeq" id="WP_086474897.1">
    <property type="nucleotide sequence ID" value="NZ_FXWJ01000005.1"/>
</dbReference>
<organism evidence="4 5">
    <name type="scientific">Plantibacter elymi</name>
    <name type="common">nom. nud.</name>
    <dbReference type="NCBI Taxonomy" id="199708"/>
    <lineage>
        <taxon>Bacteria</taxon>
        <taxon>Bacillati</taxon>
        <taxon>Actinomycetota</taxon>
        <taxon>Actinomycetes</taxon>
        <taxon>Micrococcales</taxon>
        <taxon>Microbacteriaceae</taxon>
        <taxon>Plantibacter</taxon>
    </lineage>
</organism>
<dbReference type="PANTHER" id="PTHR43768:SF3">
    <property type="entry name" value="TREHALOSE 6-PHOSPHATE PHOSPHATASE"/>
    <property type="match status" value="1"/>
</dbReference>
<sequence length="258" mass="27507">MSSDDEVIQAIAAGSDAGLVMDFDGVLSPITDEPALSELLPGTAQTLERLAGKLSTVALLSGRPVGFLADRAMIPGVDLYGSYGLERLTDGGIDVVPEAQEWTAAVQAATRELHRELDSIDGVDVEEKSLAVAVHWRRALDRAAAEQLVEPLVARIIDEFGLRREPGKCVEELRMPLDEDKGTALQRIIRADGLRVVAYAGDDRGDLPAFRVALASGGYALVVDGPDAAEEVARVPGVHFSGPGAFQQWLRQLDDALG</sequence>
<comment type="catalytic activity">
    <reaction evidence="3">
        <text>alpha,alpha-trehalose 6-phosphate + H2O = alpha,alpha-trehalose + phosphate</text>
        <dbReference type="Rhea" id="RHEA:23420"/>
        <dbReference type="ChEBI" id="CHEBI:15377"/>
        <dbReference type="ChEBI" id="CHEBI:16551"/>
        <dbReference type="ChEBI" id="CHEBI:43474"/>
        <dbReference type="ChEBI" id="CHEBI:58429"/>
        <dbReference type="EC" id="3.1.3.12"/>
    </reaction>
</comment>
<evidence type="ECO:0000256" key="3">
    <source>
        <dbReference type="RuleBase" id="RU361117"/>
    </source>
</evidence>
<dbReference type="Gene3D" id="3.40.50.1000">
    <property type="entry name" value="HAD superfamily/HAD-like"/>
    <property type="match status" value="1"/>
</dbReference>
<keyword evidence="1 3" id="KW-0378">Hydrolase</keyword>
<keyword evidence="3" id="KW-0460">Magnesium</keyword>
<comment type="caution">
    <text evidence="4">The sequence shown here is derived from an EMBL/GenBank/DDBJ whole genome shotgun (WGS) entry which is preliminary data.</text>
</comment>
<name>A0ABY1RI23_9MICO</name>
<evidence type="ECO:0000313" key="4">
    <source>
        <dbReference type="EMBL" id="SMQ73313.1"/>
    </source>
</evidence>
<dbReference type="SUPFAM" id="SSF56784">
    <property type="entry name" value="HAD-like"/>
    <property type="match status" value="1"/>
</dbReference>
<proteinExistence type="inferred from homology"/>
<comment type="similarity">
    <text evidence="3">Belongs to the trehalose phosphatase family.</text>
</comment>
<comment type="cofactor">
    <cofactor evidence="3">
        <name>Mg(2+)</name>
        <dbReference type="ChEBI" id="CHEBI:18420"/>
    </cofactor>
</comment>
<comment type="pathway">
    <text evidence="3">Glycan biosynthesis; trehalose biosynthesis.</text>
</comment>
<dbReference type="PANTHER" id="PTHR43768">
    <property type="entry name" value="TREHALOSE 6-PHOSPHATE PHOSPHATASE"/>
    <property type="match status" value="1"/>
</dbReference>
<evidence type="ECO:0000313" key="5">
    <source>
        <dbReference type="Proteomes" id="UP000194464"/>
    </source>
</evidence>
<dbReference type="InterPro" id="IPR003337">
    <property type="entry name" value="Trehalose_PPase"/>
</dbReference>
<dbReference type="InterPro" id="IPR023214">
    <property type="entry name" value="HAD_sf"/>
</dbReference>
<dbReference type="InterPro" id="IPR044651">
    <property type="entry name" value="OTSB-like"/>
</dbReference>
<dbReference type="InterPro" id="IPR036412">
    <property type="entry name" value="HAD-like_sf"/>
</dbReference>